<dbReference type="KEGG" id="lyj:FKV23_13490"/>
<evidence type="ECO:0000313" key="2">
    <source>
        <dbReference type="EMBL" id="QDH70985.1"/>
    </source>
</evidence>
<name>A0A514BUJ4_9GAMM</name>
<feature type="compositionally biased region" description="Polar residues" evidence="1">
    <location>
        <begin position="211"/>
        <end position="227"/>
    </location>
</feature>
<gene>
    <name evidence="2" type="ORF">FKV23_13490</name>
</gene>
<dbReference type="OrthoDB" id="6051102at2"/>
<dbReference type="Proteomes" id="UP000317199">
    <property type="component" value="Chromosome"/>
</dbReference>
<feature type="compositionally biased region" description="Pro residues" evidence="1">
    <location>
        <begin position="253"/>
        <end position="277"/>
    </location>
</feature>
<feature type="region of interest" description="Disordered" evidence="1">
    <location>
        <begin position="163"/>
        <end position="277"/>
    </location>
</feature>
<keyword evidence="3" id="KW-1185">Reference proteome</keyword>
<feature type="compositionally biased region" description="Low complexity" evidence="1">
    <location>
        <begin position="188"/>
        <end position="205"/>
    </location>
</feature>
<protein>
    <submittedName>
        <fullName evidence="2">General secretion pathway protein GspN</fullName>
    </submittedName>
</protein>
<dbReference type="AlphaFoldDB" id="A0A514BUJ4"/>
<accession>A0A514BUJ4</accession>
<dbReference type="RefSeq" id="WP_141624317.1">
    <property type="nucleotide sequence ID" value="NZ_CP041242.1"/>
</dbReference>
<reference evidence="2 3" key="1">
    <citation type="submission" date="2019-06" db="EMBL/GenBank/DDBJ databases">
        <title>Lysobacter alkalisoli sp. nov. isolated from saline-alkali soil.</title>
        <authorList>
            <person name="Sun J.-Q."/>
            <person name="Xu L."/>
        </authorList>
    </citation>
    <scope>NUCLEOTIDE SEQUENCE [LARGE SCALE GENOMIC DNA]</scope>
    <source>
        <strain evidence="2 3">SJ-36</strain>
    </source>
</reference>
<organism evidence="2 3">
    <name type="scientific">Marilutibacter alkalisoli</name>
    <dbReference type="NCBI Taxonomy" id="2591633"/>
    <lineage>
        <taxon>Bacteria</taxon>
        <taxon>Pseudomonadati</taxon>
        <taxon>Pseudomonadota</taxon>
        <taxon>Gammaproteobacteria</taxon>
        <taxon>Lysobacterales</taxon>
        <taxon>Lysobacteraceae</taxon>
        <taxon>Marilutibacter</taxon>
    </lineage>
</organism>
<evidence type="ECO:0000313" key="3">
    <source>
        <dbReference type="Proteomes" id="UP000317199"/>
    </source>
</evidence>
<sequence length="277" mass="29454">MRLESAGPRTWLLATVAGWALLALILAVAGMGGRIEPLASDEETLEPLPSLPPATEGMVEPLASYGEISRRPLFSDDRKPKPFSLQGEESEATDSAFDYVLTSVLITPGLRMAILQPADGSESVRVKLDEAPKSHPAWRLVELDVRAAVFEGPEGRRTMALRVFDGHGGRPPTEVAVRRPDAAGTRTAPAMAEGEPAGPAPSAVADANGKQAESQPDQATPATTPESQMEAIRQRIQARRAALREQAQNRQSPQPPPQPPAPPSDTPPSPNPPAESQ</sequence>
<proteinExistence type="predicted"/>
<evidence type="ECO:0000256" key="1">
    <source>
        <dbReference type="SAM" id="MobiDB-lite"/>
    </source>
</evidence>
<dbReference type="EMBL" id="CP041242">
    <property type="protein sequence ID" value="QDH70985.1"/>
    <property type="molecule type" value="Genomic_DNA"/>
</dbReference>